<comment type="similarity">
    <text evidence="2 10">Belongs to the LolA family.</text>
</comment>
<dbReference type="Proteomes" id="UP000092952">
    <property type="component" value="Chromosome"/>
</dbReference>
<dbReference type="GO" id="GO:0042953">
    <property type="term" value="P:lipoprotein transport"/>
    <property type="evidence" value="ECO:0007669"/>
    <property type="project" value="InterPro"/>
</dbReference>
<keyword evidence="9 10" id="KW-0143">Chaperone</keyword>
<dbReference type="InterPro" id="IPR018323">
    <property type="entry name" value="OM_lipoprot_carrier_LolA_Pbac"/>
</dbReference>
<evidence type="ECO:0000256" key="5">
    <source>
        <dbReference type="ARBA" id="ARBA00022448"/>
    </source>
</evidence>
<evidence type="ECO:0000256" key="6">
    <source>
        <dbReference type="ARBA" id="ARBA00022729"/>
    </source>
</evidence>
<reference evidence="13" key="1">
    <citation type="submission" date="2016-03" db="EMBL/GenBank/DDBJ databases">
        <title>Complete genome sequence of Solimmundus cernigliae, representing a novel lineage of polycyclic aromatic hydrocarbon degraders within the Gammaproteobacteria.</title>
        <authorList>
            <person name="Singleton D.R."/>
            <person name="Dickey A.N."/>
            <person name="Scholl E.H."/>
            <person name="Wright F.A."/>
            <person name="Aitken M.D."/>
        </authorList>
    </citation>
    <scope>NUCLEOTIDE SEQUENCE [LARGE SCALE GENOMIC DNA]</scope>
    <source>
        <strain evidence="13">TR3.2</strain>
    </source>
</reference>
<dbReference type="GO" id="GO:0030288">
    <property type="term" value="C:outer membrane-bounded periplasmic space"/>
    <property type="evidence" value="ECO:0007669"/>
    <property type="project" value="TreeGrafter"/>
</dbReference>
<keyword evidence="13" id="KW-1185">Reference proteome</keyword>
<comment type="function">
    <text evidence="10">Participates in the translocation of lipoproteins from the inner membrane to the outer membrane. Only forms a complex with a lipoprotein if the residue after the N-terminal Cys is not an aspartate (The Asp acts as a targeting signal to indicate that the lipoprotein should stay in the inner membrane).</text>
</comment>
<dbReference type="Gene3D" id="2.50.20.10">
    <property type="entry name" value="Lipoprotein localisation LolA/LolB/LppX"/>
    <property type="match status" value="1"/>
</dbReference>
<evidence type="ECO:0000256" key="11">
    <source>
        <dbReference type="SAM" id="MobiDB-lite"/>
    </source>
</evidence>
<protein>
    <recommendedName>
        <fullName evidence="4 10">Outer-membrane lipoprotein carrier protein</fullName>
    </recommendedName>
</protein>
<dbReference type="InParanoid" id="A0A1B1YV79"/>
<dbReference type="HAMAP" id="MF_00240">
    <property type="entry name" value="LolA"/>
    <property type="match status" value="1"/>
</dbReference>
<dbReference type="CDD" id="cd16325">
    <property type="entry name" value="LolA"/>
    <property type="match status" value="1"/>
</dbReference>
<dbReference type="PANTHER" id="PTHR35869">
    <property type="entry name" value="OUTER-MEMBRANE LIPOPROTEIN CARRIER PROTEIN"/>
    <property type="match status" value="1"/>
</dbReference>
<dbReference type="NCBIfam" id="TIGR00547">
    <property type="entry name" value="lolA"/>
    <property type="match status" value="1"/>
</dbReference>
<name>A0A1B1YV79_9GAMM</name>
<gene>
    <name evidence="10" type="primary">lolA</name>
    <name evidence="12" type="ORF">PG2T_11150</name>
</gene>
<evidence type="ECO:0000256" key="10">
    <source>
        <dbReference type="HAMAP-Rule" id="MF_00240"/>
    </source>
</evidence>
<dbReference type="SUPFAM" id="SSF89392">
    <property type="entry name" value="Prokaryotic lipoproteins and lipoprotein localization factors"/>
    <property type="match status" value="1"/>
</dbReference>
<dbReference type="STRING" id="1810504.PG2T_11150"/>
<keyword evidence="7 10" id="KW-0574">Periplasm</keyword>
<organism evidence="12 13">
    <name type="scientific">Immundisolibacter cernigliae</name>
    <dbReference type="NCBI Taxonomy" id="1810504"/>
    <lineage>
        <taxon>Bacteria</taxon>
        <taxon>Pseudomonadati</taxon>
        <taxon>Pseudomonadota</taxon>
        <taxon>Gammaproteobacteria</taxon>
        <taxon>Immundisolibacterales</taxon>
        <taxon>Immundisolibacteraceae</taxon>
        <taxon>Immundisolibacter</taxon>
    </lineage>
</organism>
<dbReference type="Pfam" id="PF03548">
    <property type="entry name" value="LolA"/>
    <property type="match status" value="1"/>
</dbReference>
<keyword evidence="8 10" id="KW-0653">Protein transport</keyword>
<dbReference type="InterPro" id="IPR029046">
    <property type="entry name" value="LolA/LolB/LppX"/>
</dbReference>
<sequence precursor="true">MRARILAVLLSLLAGPALADSLATLERFYTNTRTLAGRFTQTVSDANGTVTETSSGQFAIQRPGRFRWDYQAPYEQTIVADGRELWVYEPDLDQVTVRPIDADSADAPGLLLSGAAFPSKLFDIASEKDGWLRLTPKQRDSGLGAVRLKLAGDSVQALQLDDGLGQTTRIELLDQQRNGALPAARFSFKPPPGVDVIRALPQPPTGGKP</sequence>
<feature type="signal peptide" evidence="10">
    <location>
        <begin position="1"/>
        <end position="19"/>
    </location>
</feature>
<evidence type="ECO:0000313" key="12">
    <source>
        <dbReference type="EMBL" id="ANX04666.1"/>
    </source>
</evidence>
<dbReference type="OrthoDB" id="9787361at2"/>
<evidence type="ECO:0000256" key="2">
    <source>
        <dbReference type="ARBA" id="ARBA00007615"/>
    </source>
</evidence>
<dbReference type="EMBL" id="CP014671">
    <property type="protein sequence ID" value="ANX04666.1"/>
    <property type="molecule type" value="Genomic_DNA"/>
</dbReference>
<dbReference type="GO" id="GO:0044874">
    <property type="term" value="P:lipoprotein localization to outer membrane"/>
    <property type="evidence" value="ECO:0007669"/>
    <property type="project" value="UniProtKB-UniRule"/>
</dbReference>
<dbReference type="PANTHER" id="PTHR35869:SF1">
    <property type="entry name" value="OUTER-MEMBRANE LIPOPROTEIN CARRIER PROTEIN"/>
    <property type="match status" value="1"/>
</dbReference>
<feature type="region of interest" description="Disordered" evidence="11">
    <location>
        <begin position="183"/>
        <end position="209"/>
    </location>
</feature>
<evidence type="ECO:0000256" key="8">
    <source>
        <dbReference type="ARBA" id="ARBA00022927"/>
    </source>
</evidence>
<dbReference type="AlphaFoldDB" id="A0A1B1YV79"/>
<dbReference type="RefSeq" id="WP_068805367.1">
    <property type="nucleotide sequence ID" value="NZ_CP014671.1"/>
</dbReference>
<feature type="chain" id="PRO_5009003458" description="Outer-membrane lipoprotein carrier protein" evidence="10">
    <location>
        <begin position="20"/>
        <end position="209"/>
    </location>
</feature>
<evidence type="ECO:0000256" key="4">
    <source>
        <dbReference type="ARBA" id="ARBA00014035"/>
    </source>
</evidence>
<keyword evidence="5 10" id="KW-0813">Transport</keyword>
<dbReference type="KEGG" id="gbi:PG2T_11150"/>
<comment type="subcellular location">
    <subcellularLocation>
        <location evidence="1 10">Periplasm</location>
    </subcellularLocation>
</comment>
<dbReference type="InterPro" id="IPR004564">
    <property type="entry name" value="OM_lipoprot_carrier_LolA-like"/>
</dbReference>
<comment type="subunit">
    <text evidence="3 10">Monomer.</text>
</comment>
<keyword evidence="6 10" id="KW-0732">Signal</keyword>
<evidence type="ECO:0000256" key="3">
    <source>
        <dbReference type="ARBA" id="ARBA00011245"/>
    </source>
</evidence>
<evidence type="ECO:0000256" key="7">
    <source>
        <dbReference type="ARBA" id="ARBA00022764"/>
    </source>
</evidence>
<evidence type="ECO:0000256" key="1">
    <source>
        <dbReference type="ARBA" id="ARBA00004418"/>
    </source>
</evidence>
<accession>A0A1B1YV79</accession>
<evidence type="ECO:0000256" key="9">
    <source>
        <dbReference type="ARBA" id="ARBA00023186"/>
    </source>
</evidence>
<proteinExistence type="inferred from homology"/>
<dbReference type="FunCoup" id="A0A1B1YV79">
    <property type="interactions" value="100"/>
</dbReference>
<evidence type="ECO:0000313" key="13">
    <source>
        <dbReference type="Proteomes" id="UP000092952"/>
    </source>
</evidence>